<protein>
    <submittedName>
        <fullName evidence="6">Zinc metalloprotease</fullName>
    </submittedName>
</protein>
<gene>
    <name evidence="6" type="ORF">CKY28_05270</name>
</gene>
<dbReference type="InterPro" id="IPR007343">
    <property type="entry name" value="Uncharacterised_pept_Zn_put"/>
</dbReference>
<evidence type="ECO:0000256" key="4">
    <source>
        <dbReference type="ARBA" id="ARBA00023136"/>
    </source>
</evidence>
<evidence type="ECO:0000313" key="7">
    <source>
        <dbReference type="Proteomes" id="UP000218151"/>
    </source>
</evidence>
<dbReference type="AlphaFoldDB" id="A0A2A2SHR4"/>
<feature type="transmembrane region" description="Helical" evidence="5">
    <location>
        <begin position="20"/>
        <end position="39"/>
    </location>
</feature>
<dbReference type="Proteomes" id="UP000218151">
    <property type="component" value="Unassembled WGS sequence"/>
</dbReference>
<proteinExistence type="predicted"/>
<keyword evidence="2 5" id="KW-0812">Transmembrane</keyword>
<comment type="caution">
    <text evidence="6">The sequence shown here is derived from an EMBL/GenBank/DDBJ whole genome shotgun (WGS) entry which is preliminary data.</text>
</comment>
<evidence type="ECO:0000256" key="1">
    <source>
        <dbReference type="ARBA" id="ARBA00004167"/>
    </source>
</evidence>
<dbReference type="RefSeq" id="WP_095997283.1">
    <property type="nucleotide sequence ID" value="NZ_NSLI01000002.1"/>
</dbReference>
<keyword evidence="4 5" id="KW-0472">Membrane</keyword>
<name>A0A2A2SHR4_9SPHN</name>
<comment type="subcellular location">
    <subcellularLocation>
        <location evidence="1">Membrane</location>
        <topology evidence="1">Single-pass membrane protein</topology>
    </subcellularLocation>
</comment>
<dbReference type="GO" id="GO:0016020">
    <property type="term" value="C:membrane"/>
    <property type="evidence" value="ECO:0007669"/>
    <property type="project" value="UniProtKB-SubCell"/>
</dbReference>
<keyword evidence="6" id="KW-0378">Hydrolase</keyword>
<organism evidence="6 7">
    <name type="scientific">Sphingomonas lenta</name>
    <dbReference type="NCBI Taxonomy" id="1141887"/>
    <lineage>
        <taxon>Bacteria</taxon>
        <taxon>Pseudomonadati</taxon>
        <taxon>Pseudomonadota</taxon>
        <taxon>Alphaproteobacteria</taxon>
        <taxon>Sphingomonadales</taxon>
        <taxon>Sphingomonadaceae</taxon>
        <taxon>Sphingomonas</taxon>
    </lineage>
</organism>
<dbReference type="Pfam" id="PF04228">
    <property type="entry name" value="Zn_peptidase"/>
    <property type="match status" value="1"/>
</dbReference>
<keyword evidence="6" id="KW-0482">Metalloprotease</keyword>
<sequence length="307" mass="32166">MRLDDFDPNINVEDQRGSGGGFGGFGGGGGVGGFLPLILGMVGSRFGCGGIVVVLLLFAVFGGLGNLGGLVGGGGQVAGPSGQSVQRSDGSVQGACTLNTISRATCAAYSSTENTWEALFRAQGQTFDPPKLVFFSGTGQSGCGVAQSAMGPFYCPPDQGIYIDTSFFDELANRFGASGDFAQYYVVAHEMGHHIQNITGTSDQVRRAQARASETEGNQLSVRLELQADCYAGVWAAQNRERLEPGDVEEGLRAAQAIGDDALQRQAQGRVVPDSFTHGSSEQRMRWLRVGLETGDPARCDTFSGAV</sequence>
<evidence type="ECO:0000256" key="5">
    <source>
        <dbReference type="SAM" id="Phobius"/>
    </source>
</evidence>
<dbReference type="GO" id="GO:0008237">
    <property type="term" value="F:metallopeptidase activity"/>
    <property type="evidence" value="ECO:0007669"/>
    <property type="project" value="UniProtKB-KW"/>
</dbReference>
<evidence type="ECO:0000256" key="3">
    <source>
        <dbReference type="ARBA" id="ARBA00022989"/>
    </source>
</evidence>
<dbReference type="PANTHER" id="PTHR30168">
    <property type="entry name" value="PUTATIVE MEMBRANE PROTEIN YPFJ"/>
    <property type="match status" value="1"/>
</dbReference>
<dbReference type="OrthoDB" id="9774900at2"/>
<accession>A0A2A2SHR4</accession>
<dbReference type="EMBL" id="NSLI01000002">
    <property type="protein sequence ID" value="PAX08772.1"/>
    <property type="molecule type" value="Genomic_DNA"/>
</dbReference>
<dbReference type="PANTHER" id="PTHR30168:SF0">
    <property type="entry name" value="INNER MEMBRANE PROTEIN"/>
    <property type="match status" value="1"/>
</dbReference>
<dbReference type="GO" id="GO:0006508">
    <property type="term" value="P:proteolysis"/>
    <property type="evidence" value="ECO:0007669"/>
    <property type="project" value="UniProtKB-KW"/>
</dbReference>
<evidence type="ECO:0000313" key="6">
    <source>
        <dbReference type="EMBL" id="PAX08772.1"/>
    </source>
</evidence>
<keyword evidence="6" id="KW-0645">Protease</keyword>
<keyword evidence="7" id="KW-1185">Reference proteome</keyword>
<reference evidence="7" key="1">
    <citation type="submission" date="2017-09" db="EMBL/GenBank/DDBJ databases">
        <authorList>
            <person name="Feng G."/>
            <person name="Zhu H."/>
        </authorList>
    </citation>
    <scope>NUCLEOTIDE SEQUENCE [LARGE SCALE GENOMIC DNA]</scope>
    <source>
        <strain evidence="7">1PNM-20</strain>
    </source>
</reference>
<keyword evidence="3 5" id="KW-1133">Transmembrane helix</keyword>
<feature type="transmembrane region" description="Helical" evidence="5">
    <location>
        <begin position="46"/>
        <end position="64"/>
    </location>
</feature>
<evidence type="ECO:0000256" key="2">
    <source>
        <dbReference type="ARBA" id="ARBA00022692"/>
    </source>
</evidence>